<dbReference type="PROSITE" id="PS51365">
    <property type="entry name" value="RENAL_DIPEPTIDASE_2"/>
    <property type="match status" value="1"/>
</dbReference>
<sequence>MPDCHFAAQLPLLLLLFAARPAAAQTAEAKLQAKAHAIHAKAFVVDAHEDTPSKHLVKPGFDLADDHAAKEDGQVDLPKMKRGGLDAAFWVVYVGQGPRAPAGYAAIRQEVQAQFDAIHAAIRRYPTELALATTPAEARRIRRAGQRALFIGMENGYPVGQDLAMLQAYYNQGARYLTLCHSSNNDLCDSATDPKGPEWQGLSPLGERAVREMNRLGMMVDVSHTSDSTFYDVLRASRVPVIASHSGSRVLADMPRNLTDAMLRALARHGGVVQLNLFSPYVKTEVKTPARQAAEQAFYTKWSIKTFLNVYALPAADRTQALAEYVDIERKYPVSLATVQDAANQIDHLVQVAGIDHVGIGSDFDGGSVLDGLADVGDFPHLTLELLRRGYSARALRKIWGGNLFRVMDAVARGKGPPPASRH</sequence>
<evidence type="ECO:0000256" key="1">
    <source>
        <dbReference type="SAM" id="SignalP"/>
    </source>
</evidence>
<dbReference type="SUPFAM" id="SSF51556">
    <property type="entry name" value="Metallo-dependent hydrolases"/>
    <property type="match status" value="1"/>
</dbReference>
<evidence type="ECO:0000313" key="3">
    <source>
        <dbReference type="Proteomes" id="UP000779507"/>
    </source>
</evidence>
<accession>A0ABX2FQU3</accession>
<feature type="chain" id="PRO_5045697001" evidence="1">
    <location>
        <begin position="25"/>
        <end position="423"/>
    </location>
</feature>
<keyword evidence="1" id="KW-0732">Signal</keyword>
<dbReference type="Gene3D" id="1.10.287.650">
    <property type="entry name" value="L27 domain"/>
    <property type="match status" value="1"/>
</dbReference>
<dbReference type="CDD" id="cd01301">
    <property type="entry name" value="rDP_like"/>
    <property type="match status" value="1"/>
</dbReference>
<dbReference type="PANTHER" id="PTHR10443:SF12">
    <property type="entry name" value="DIPEPTIDASE"/>
    <property type="match status" value="1"/>
</dbReference>
<dbReference type="InterPro" id="IPR032466">
    <property type="entry name" value="Metal_Hydrolase"/>
</dbReference>
<dbReference type="EMBL" id="JABSNP010000006">
    <property type="protein sequence ID" value="NRT18864.1"/>
    <property type="molecule type" value="Genomic_DNA"/>
</dbReference>
<dbReference type="EC" id="3.4.13.19" evidence="2"/>
<organism evidence="2 3">
    <name type="scientific">Hymenobacter caeli</name>
    <dbReference type="NCBI Taxonomy" id="2735894"/>
    <lineage>
        <taxon>Bacteria</taxon>
        <taxon>Pseudomonadati</taxon>
        <taxon>Bacteroidota</taxon>
        <taxon>Cytophagia</taxon>
        <taxon>Cytophagales</taxon>
        <taxon>Hymenobacteraceae</taxon>
        <taxon>Hymenobacter</taxon>
    </lineage>
</organism>
<keyword evidence="2" id="KW-0378">Hydrolase</keyword>
<reference evidence="2 3" key="1">
    <citation type="submission" date="2020-05" db="EMBL/GenBank/DDBJ databases">
        <title>Genomic Encyclopedia of Type Strains, Phase IV (KMG-V): Genome sequencing to study the core and pangenomes of soil and plant-associated prokaryotes.</title>
        <authorList>
            <person name="Whitman W."/>
        </authorList>
    </citation>
    <scope>NUCLEOTIDE SEQUENCE [LARGE SCALE GENOMIC DNA]</scope>
    <source>
        <strain evidence="2 3">9A</strain>
    </source>
</reference>
<feature type="signal peptide" evidence="1">
    <location>
        <begin position="1"/>
        <end position="24"/>
    </location>
</feature>
<dbReference type="InterPro" id="IPR008257">
    <property type="entry name" value="Pept_M19"/>
</dbReference>
<gene>
    <name evidence="2" type="ORF">HNP98_001687</name>
</gene>
<dbReference type="Proteomes" id="UP000779507">
    <property type="component" value="Unassembled WGS sequence"/>
</dbReference>
<keyword evidence="3" id="KW-1185">Reference proteome</keyword>
<dbReference type="PANTHER" id="PTHR10443">
    <property type="entry name" value="MICROSOMAL DIPEPTIDASE"/>
    <property type="match status" value="1"/>
</dbReference>
<dbReference type="GO" id="GO:0016805">
    <property type="term" value="F:dipeptidase activity"/>
    <property type="evidence" value="ECO:0007669"/>
    <property type="project" value="UniProtKB-KW"/>
</dbReference>
<keyword evidence="2" id="KW-0224">Dipeptidase</keyword>
<evidence type="ECO:0000313" key="2">
    <source>
        <dbReference type="EMBL" id="NRT18864.1"/>
    </source>
</evidence>
<dbReference type="Pfam" id="PF01244">
    <property type="entry name" value="Peptidase_M19"/>
    <property type="match status" value="1"/>
</dbReference>
<dbReference type="RefSeq" id="WP_173809603.1">
    <property type="nucleotide sequence ID" value="NZ_JABSNP010000006.1"/>
</dbReference>
<keyword evidence="2" id="KW-0645">Protease</keyword>
<name>A0ABX2FQU3_9BACT</name>
<proteinExistence type="predicted"/>
<protein>
    <submittedName>
        <fullName evidence="2">Membrane dipeptidase</fullName>
        <ecNumber evidence="2">3.4.13.19</ecNumber>
    </submittedName>
</protein>
<dbReference type="Gene3D" id="3.20.20.140">
    <property type="entry name" value="Metal-dependent hydrolases"/>
    <property type="match status" value="1"/>
</dbReference>
<comment type="caution">
    <text evidence="2">The sequence shown here is derived from an EMBL/GenBank/DDBJ whole genome shotgun (WGS) entry which is preliminary data.</text>
</comment>